<keyword evidence="2" id="KW-1133">Transmembrane helix</keyword>
<gene>
    <name evidence="3" type="ORF">SAMN06265379_101247</name>
</gene>
<dbReference type="EMBL" id="FXTB01000001">
    <property type="protein sequence ID" value="SMO35966.1"/>
    <property type="molecule type" value="Genomic_DNA"/>
</dbReference>
<dbReference type="PANTHER" id="PTHR35792">
    <property type="entry name" value="GENERAL STRESS PROTEIN"/>
    <property type="match status" value="1"/>
</dbReference>
<feature type="coiled-coil region" evidence="1">
    <location>
        <begin position="30"/>
        <end position="83"/>
    </location>
</feature>
<dbReference type="PANTHER" id="PTHR35792:SF1">
    <property type="entry name" value="SLL0268 PROTEIN"/>
    <property type="match status" value="1"/>
</dbReference>
<dbReference type="InterPro" id="IPR024623">
    <property type="entry name" value="YtxH"/>
</dbReference>
<evidence type="ECO:0000313" key="4">
    <source>
        <dbReference type="Proteomes" id="UP000319040"/>
    </source>
</evidence>
<evidence type="ECO:0000256" key="1">
    <source>
        <dbReference type="SAM" id="Coils"/>
    </source>
</evidence>
<keyword evidence="1" id="KW-0175">Coiled coil</keyword>
<dbReference type="RefSeq" id="WP_142531650.1">
    <property type="nucleotide sequence ID" value="NZ_FXTB01000001.1"/>
</dbReference>
<protein>
    <submittedName>
        <fullName evidence="3">Gas vesicle protein</fullName>
    </submittedName>
</protein>
<name>A0A521AMD1_SACCC</name>
<organism evidence="3 4">
    <name type="scientific">Saccharicrinis carchari</name>
    <dbReference type="NCBI Taxonomy" id="1168039"/>
    <lineage>
        <taxon>Bacteria</taxon>
        <taxon>Pseudomonadati</taxon>
        <taxon>Bacteroidota</taxon>
        <taxon>Bacteroidia</taxon>
        <taxon>Marinilabiliales</taxon>
        <taxon>Marinilabiliaceae</taxon>
        <taxon>Saccharicrinis</taxon>
    </lineage>
</organism>
<dbReference type="Gene3D" id="1.20.120.20">
    <property type="entry name" value="Apolipoprotein"/>
    <property type="match status" value="1"/>
</dbReference>
<accession>A0A521AMD1</accession>
<dbReference type="Proteomes" id="UP000319040">
    <property type="component" value="Unassembled WGS sequence"/>
</dbReference>
<dbReference type="InterPro" id="IPR052928">
    <property type="entry name" value="Desiccation-related_membrane"/>
</dbReference>
<sequence length="95" mass="10463">MKDSGLLLGGMIVGAMLGAASALLFAPQSGQETRKQLKEKLNELEKEMKETQEKMKAKGGELKDELKAKISTIEGKIEKLLEEYKRSLEPTKAAK</sequence>
<keyword evidence="4" id="KW-1185">Reference proteome</keyword>
<proteinExistence type="predicted"/>
<evidence type="ECO:0000256" key="2">
    <source>
        <dbReference type="SAM" id="Phobius"/>
    </source>
</evidence>
<keyword evidence="2" id="KW-0812">Transmembrane</keyword>
<feature type="transmembrane region" description="Helical" evidence="2">
    <location>
        <begin position="6"/>
        <end position="26"/>
    </location>
</feature>
<keyword evidence="2" id="KW-0472">Membrane</keyword>
<dbReference type="AlphaFoldDB" id="A0A521AMD1"/>
<evidence type="ECO:0000313" key="3">
    <source>
        <dbReference type="EMBL" id="SMO35966.1"/>
    </source>
</evidence>
<dbReference type="Pfam" id="PF12732">
    <property type="entry name" value="YtxH"/>
    <property type="match status" value="1"/>
</dbReference>
<reference evidence="3 4" key="1">
    <citation type="submission" date="2017-05" db="EMBL/GenBank/DDBJ databases">
        <authorList>
            <person name="Varghese N."/>
            <person name="Submissions S."/>
        </authorList>
    </citation>
    <scope>NUCLEOTIDE SEQUENCE [LARGE SCALE GENOMIC DNA]</scope>
    <source>
        <strain evidence="3 4">DSM 27040</strain>
    </source>
</reference>
<dbReference type="OrthoDB" id="676025at2"/>